<dbReference type="EMBL" id="LJCR01000699">
    <property type="protein sequence ID" value="KPV51996.1"/>
    <property type="molecule type" value="Genomic_DNA"/>
</dbReference>
<dbReference type="Gene3D" id="3.40.50.10770">
    <property type="entry name" value="Hypothetical protein VC1899 like domain (Restriction endonuclease-like)"/>
    <property type="match status" value="1"/>
</dbReference>
<evidence type="ECO:0000313" key="2">
    <source>
        <dbReference type="Proteomes" id="UP000050509"/>
    </source>
</evidence>
<dbReference type="AlphaFoldDB" id="A0A0P9CZK3"/>
<reference evidence="1 2" key="1">
    <citation type="submission" date="2015-09" db="EMBL/GenBank/DDBJ databases">
        <title>Draft genome sequence of Kouleothrix aurantiaca JCM 19913.</title>
        <authorList>
            <person name="Hemp J."/>
        </authorList>
    </citation>
    <scope>NUCLEOTIDE SEQUENCE [LARGE SCALE GENOMIC DNA]</scope>
    <source>
        <strain evidence="1 2">COM-B</strain>
    </source>
</reference>
<keyword evidence="2" id="KW-1185">Reference proteome</keyword>
<accession>A0A0P9CZK3</accession>
<dbReference type="Proteomes" id="UP000050509">
    <property type="component" value="Unassembled WGS sequence"/>
</dbReference>
<proteinExistence type="predicted"/>
<gene>
    <name evidence="1" type="ORF">SE17_18080</name>
</gene>
<evidence type="ECO:0000313" key="1">
    <source>
        <dbReference type="EMBL" id="KPV51996.1"/>
    </source>
</evidence>
<organism evidence="1 2">
    <name type="scientific">Kouleothrix aurantiaca</name>
    <dbReference type="NCBI Taxonomy" id="186479"/>
    <lineage>
        <taxon>Bacteria</taxon>
        <taxon>Bacillati</taxon>
        <taxon>Chloroflexota</taxon>
        <taxon>Chloroflexia</taxon>
        <taxon>Chloroflexales</taxon>
        <taxon>Roseiflexineae</taxon>
        <taxon>Roseiflexaceae</taxon>
        <taxon>Kouleothrix</taxon>
    </lineage>
</organism>
<protein>
    <recommendedName>
        <fullName evidence="3">CRISPR-associated protein</fullName>
    </recommendedName>
</protein>
<sequence>MLVSPQRATERLEDLASYQALAFHQRRLSHCWLIATNGPGGSLATAQALAQHFGTYGINSTTWQVLDATHADETFALVEQIYSAEVPEAGLAVQDVIADITGGTKPMTAGMVLACGERRPMQYMVFQQNGPSLPVALRLRAP</sequence>
<comment type="caution">
    <text evidence="1">The sequence shown here is derived from an EMBL/GenBank/DDBJ whole genome shotgun (WGS) entry which is preliminary data.</text>
</comment>
<name>A0A0P9CZK3_9CHLR</name>
<evidence type="ECO:0008006" key="3">
    <source>
        <dbReference type="Google" id="ProtNLM"/>
    </source>
</evidence>